<evidence type="ECO:0000256" key="1">
    <source>
        <dbReference type="ARBA" id="ARBA00004340"/>
    </source>
</evidence>
<dbReference type="EMBL" id="CAJVPZ010040134">
    <property type="protein sequence ID" value="CAG8758896.1"/>
    <property type="molecule type" value="Genomic_DNA"/>
</dbReference>
<protein>
    <submittedName>
        <fullName evidence="5">2752_t:CDS:1</fullName>
    </submittedName>
</protein>
<dbReference type="AlphaFoldDB" id="A0A9N9NPV7"/>
<feature type="domain" description="Crinkler effector protein N-terminal" evidence="4">
    <location>
        <begin position="12"/>
        <end position="77"/>
    </location>
</feature>
<accession>A0A9N9NPV7</accession>
<organism evidence="5 6">
    <name type="scientific">Racocetra fulgida</name>
    <dbReference type="NCBI Taxonomy" id="60492"/>
    <lineage>
        <taxon>Eukaryota</taxon>
        <taxon>Fungi</taxon>
        <taxon>Fungi incertae sedis</taxon>
        <taxon>Mucoromycota</taxon>
        <taxon>Glomeromycotina</taxon>
        <taxon>Glomeromycetes</taxon>
        <taxon>Diversisporales</taxon>
        <taxon>Gigasporaceae</taxon>
        <taxon>Racocetra</taxon>
    </lineage>
</organism>
<proteinExistence type="predicted"/>
<dbReference type="Proteomes" id="UP000789396">
    <property type="component" value="Unassembled WGS sequence"/>
</dbReference>
<sequence>MGNKYRIMVDIVLTCRLFKEIETNSKEFTININTGDYIANLKEKICKEVKKTNNEFLDIEADGLSLWKVEIDNNNDDEFSSLVLPNDNLT</sequence>
<dbReference type="GO" id="GO:0005576">
    <property type="term" value="C:extracellular region"/>
    <property type="evidence" value="ECO:0007669"/>
    <property type="project" value="UniProtKB-SubCell"/>
</dbReference>
<name>A0A9N9NPV7_9GLOM</name>
<comment type="subcellular location">
    <subcellularLocation>
        <location evidence="1">Host cell</location>
    </subcellularLocation>
    <subcellularLocation>
        <location evidence="2">Secreted</location>
    </subcellularLocation>
</comment>
<dbReference type="Pfam" id="PF20147">
    <property type="entry name" value="Crinkler"/>
    <property type="match status" value="1"/>
</dbReference>
<evidence type="ECO:0000256" key="3">
    <source>
        <dbReference type="ARBA" id="ARBA00022525"/>
    </source>
</evidence>
<dbReference type="InterPro" id="IPR045379">
    <property type="entry name" value="Crinkler_N"/>
</dbReference>
<feature type="non-terminal residue" evidence="5">
    <location>
        <position position="90"/>
    </location>
</feature>
<comment type="caution">
    <text evidence="5">The sequence shown here is derived from an EMBL/GenBank/DDBJ whole genome shotgun (WGS) entry which is preliminary data.</text>
</comment>
<keyword evidence="6" id="KW-1185">Reference proteome</keyword>
<evidence type="ECO:0000259" key="4">
    <source>
        <dbReference type="Pfam" id="PF20147"/>
    </source>
</evidence>
<dbReference type="OrthoDB" id="2673191at2759"/>
<gene>
    <name evidence="5" type="ORF">RFULGI_LOCUS14152</name>
</gene>
<keyword evidence="3" id="KW-0964">Secreted</keyword>
<evidence type="ECO:0000313" key="6">
    <source>
        <dbReference type="Proteomes" id="UP000789396"/>
    </source>
</evidence>
<evidence type="ECO:0000313" key="5">
    <source>
        <dbReference type="EMBL" id="CAG8758896.1"/>
    </source>
</evidence>
<reference evidence="5" key="1">
    <citation type="submission" date="2021-06" db="EMBL/GenBank/DDBJ databases">
        <authorList>
            <person name="Kallberg Y."/>
            <person name="Tangrot J."/>
            <person name="Rosling A."/>
        </authorList>
    </citation>
    <scope>NUCLEOTIDE SEQUENCE</scope>
    <source>
        <strain evidence="5">IN212</strain>
    </source>
</reference>
<feature type="non-terminal residue" evidence="5">
    <location>
        <position position="1"/>
    </location>
</feature>
<evidence type="ECO:0000256" key="2">
    <source>
        <dbReference type="ARBA" id="ARBA00004613"/>
    </source>
</evidence>
<dbReference type="GO" id="GO:0043657">
    <property type="term" value="C:host cell"/>
    <property type="evidence" value="ECO:0007669"/>
    <property type="project" value="UniProtKB-SubCell"/>
</dbReference>